<feature type="domain" description="DUF4145" evidence="1">
    <location>
        <begin position="25"/>
        <end position="95"/>
    </location>
</feature>
<name>A0ABD8B2X5_PAEAM</name>
<dbReference type="EMBL" id="CP145893">
    <property type="protein sequence ID" value="WWP23871.1"/>
    <property type="molecule type" value="Genomic_DNA"/>
</dbReference>
<evidence type="ECO:0000259" key="1">
    <source>
        <dbReference type="Pfam" id="PF13643"/>
    </source>
</evidence>
<reference evidence="2 3" key="1">
    <citation type="submission" date="2024-02" db="EMBL/GenBank/DDBJ databases">
        <title>Complete sequences of two Paenibacillus sp. strains and one Lysinibacillus strain isolated from the environment on STAA medium highlight biotechnological potential.</title>
        <authorList>
            <person name="Attere S.A."/>
            <person name="Piche L.C."/>
            <person name="Intertaglia L."/>
            <person name="Lami R."/>
            <person name="Charette S.J."/>
            <person name="Vincent A.T."/>
        </authorList>
    </citation>
    <scope>NUCLEOTIDE SEQUENCE [LARGE SCALE GENOMIC DNA]</scope>
    <source>
        <strain evidence="2 3">Y5S-7</strain>
        <plasmid evidence="2 3">pY5S7-1</plasmid>
    </source>
</reference>
<geneLocation type="plasmid" evidence="2 3">
    <name>pY5S7-1</name>
</geneLocation>
<evidence type="ECO:0000313" key="2">
    <source>
        <dbReference type="EMBL" id="WWP23871.1"/>
    </source>
</evidence>
<gene>
    <name evidence="2" type="ORF">V6668_31260</name>
</gene>
<sequence length="146" mass="15977">MIDPSSSGIPLPNQDMPGDVLTLYSEAKEVFNKSPRSSAALLRLALQHLFVHLGEKGENINEDIKNLVRNGLDLRVQKSLDIVRVTGNNAVHPGVLDIVDNSDIAARLFGLLNFIVDAMITQPTQIDSFFSELPEGSKEAIARRDA</sequence>
<dbReference type="AlphaFoldDB" id="A0ABD8B2X5"/>
<proteinExistence type="predicted"/>
<evidence type="ECO:0000313" key="3">
    <source>
        <dbReference type="Proteomes" id="UP001364764"/>
    </source>
</evidence>
<organism evidence="2 3">
    <name type="scientific">Paenibacillus amylolyticus</name>
    <dbReference type="NCBI Taxonomy" id="1451"/>
    <lineage>
        <taxon>Bacteria</taxon>
        <taxon>Bacillati</taxon>
        <taxon>Bacillota</taxon>
        <taxon>Bacilli</taxon>
        <taxon>Bacillales</taxon>
        <taxon>Paenibacillaceae</taxon>
        <taxon>Paenibacillus</taxon>
    </lineage>
</organism>
<dbReference type="GeneID" id="93480051"/>
<dbReference type="InterPro" id="IPR025285">
    <property type="entry name" value="DUF4145"/>
</dbReference>
<dbReference type="RefSeq" id="WP_338709052.1">
    <property type="nucleotide sequence ID" value="NZ_CP145893.1"/>
</dbReference>
<accession>A0ABD8B2X5</accession>
<protein>
    <submittedName>
        <fullName evidence="2">DUF4145 domain-containing protein</fullName>
    </submittedName>
</protein>
<dbReference type="Pfam" id="PF13643">
    <property type="entry name" value="DUF4145"/>
    <property type="match status" value="1"/>
</dbReference>
<dbReference type="Proteomes" id="UP001364764">
    <property type="component" value="Plasmid pY5S7-1"/>
</dbReference>
<keyword evidence="2" id="KW-0614">Plasmid</keyword>